<sequence length="116" mass="12490">MDCGVRTYAMTERQINNVFTDKPIYWDLGLLSALRRCFIHNSFRSGSATTIDLLYTRMLASKLDVIATAAATVVVLHVVVDGGGYGGGKGAVFFVLVVINVLVATDIGLVVVVMVH</sequence>
<accession>A0AAV4BW79</accession>
<evidence type="ECO:0000313" key="2">
    <source>
        <dbReference type="EMBL" id="GFO23463.1"/>
    </source>
</evidence>
<gene>
    <name evidence="2" type="ORF">PoB_004996800</name>
</gene>
<proteinExistence type="predicted"/>
<evidence type="ECO:0000313" key="3">
    <source>
        <dbReference type="Proteomes" id="UP000735302"/>
    </source>
</evidence>
<evidence type="ECO:0000256" key="1">
    <source>
        <dbReference type="SAM" id="Phobius"/>
    </source>
</evidence>
<dbReference type="EMBL" id="BLXT01005511">
    <property type="protein sequence ID" value="GFO23463.1"/>
    <property type="molecule type" value="Genomic_DNA"/>
</dbReference>
<keyword evidence="3" id="KW-1185">Reference proteome</keyword>
<dbReference type="Proteomes" id="UP000735302">
    <property type="component" value="Unassembled WGS sequence"/>
</dbReference>
<comment type="caution">
    <text evidence="2">The sequence shown here is derived from an EMBL/GenBank/DDBJ whole genome shotgun (WGS) entry which is preliminary data.</text>
</comment>
<keyword evidence="1" id="KW-0472">Membrane</keyword>
<protein>
    <submittedName>
        <fullName evidence="2">Uncharacterized protein</fullName>
    </submittedName>
</protein>
<feature type="transmembrane region" description="Helical" evidence="1">
    <location>
        <begin position="92"/>
        <end position="115"/>
    </location>
</feature>
<feature type="transmembrane region" description="Helical" evidence="1">
    <location>
        <begin position="63"/>
        <end position="80"/>
    </location>
</feature>
<keyword evidence="1" id="KW-1133">Transmembrane helix</keyword>
<reference evidence="2 3" key="1">
    <citation type="journal article" date="2021" name="Elife">
        <title>Chloroplast acquisition without the gene transfer in kleptoplastic sea slugs, Plakobranchus ocellatus.</title>
        <authorList>
            <person name="Maeda T."/>
            <person name="Takahashi S."/>
            <person name="Yoshida T."/>
            <person name="Shimamura S."/>
            <person name="Takaki Y."/>
            <person name="Nagai Y."/>
            <person name="Toyoda A."/>
            <person name="Suzuki Y."/>
            <person name="Arimoto A."/>
            <person name="Ishii H."/>
            <person name="Satoh N."/>
            <person name="Nishiyama T."/>
            <person name="Hasebe M."/>
            <person name="Maruyama T."/>
            <person name="Minagawa J."/>
            <person name="Obokata J."/>
            <person name="Shigenobu S."/>
        </authorList>
    </citation>
    <scope>NUCLEOTIDE SEQUENCE [LARGE SCALE GENOMIC DNA]</scope>
</reference>
<name>A0AAV4BW79_9GAST</name>
<keyword evidence="1" id="KW-0812">Transmembrane</keyword>
<dbReference type="AlphaFoldDB" id="A0AAV4BW79"/>
<organism evidence="2 3">
    <name type="scientific">Plakobranchus ocellatus</name>
    <dbReference type="NCBI Taxonomy" id="259542"/>
    <lineage>
        <taxon>Eukaryota</taxon>
        <taxon>Metazoa</taxon>
        <taxon>Spiralia</taxon>
        <taxon>Lophotrochozoa</taxon>
        <taxon>Mollusca</taxon>
        <taxon>Gastropoda</taxon>
        <taxon>Heterobranchia</taxon>
        <taxon>Euthyneura</taxon>
        <taxon>Panpulmonata</taxon>
        <taxon>Sacoglossa</taxon>
        <taxon>Placobranchoidea</taxon>
        <taxon>Plakobranchidae</taxon>
        <taxon>Plakobranchus</taxon>
    </lineage>
</organism>